<evidence type="ECO:0000256" key="1">
    <source>
        <dbReference type="ARBA" id="ARBA00001913"/>
    </source>
</evidence>
<dbReference type="PANTHER" id="PTHR45792">
    <property type="entry name" value="DIACYLGLYCEROL LIPASE HOMOLOG-RELATED"/>
    <property type="match status" value="1"/>
</dbReference>
<dbReference type="EC" id="3.1.1.116" evidence="14"/>
<dbReference type="InterPro" id="IPR002921">
    <property type="entry name" value="Fungal_lipase-type"/>
</dbReference>
<keyword evidence="4" id="KW-0597">Phosphoprotein</keyword>
<dbReference type="GO" id="GO:0005737">
    <property type="term" value="C:cytoplasm"/>
    <property type="evidence" value="ECO:0007669"/>
    <property type="project" value="TreeGrafter"/>
</dbReference>
<evidence type="ECO:0000256" key="10">
    <source>
        <dbReference type="ARBA" id="ARBA00022989"/>
    </source>
</evidence>
<keyword evidence="9" id="KW-0442">Lipid degradation</keyword>
<dbReference type="InterPro" id="IPR029058">
    <property type="entry name" value="AB_hydrolase_fold"/>
</dbReference>
<dbReference type="GO" id="GO:0004806">
    <property type="term" value="F:triacylglycerol lipase activity"/>
    <property type="evidence" value="ECO:0007669"/>
    <property type="project" value="TreeGrafter"/>
</dbReference>
<proteinExistence type="predicted"/>
<dbReference type="InParanoid" id="A0A2J7RRA8"/>
<keyword evidence="18" id="KW-1185">Reference proteome</keyword>
<dbReference type="GO" id="GO:0046340">
    <property type="term" value="P:diacylglycerol catabolic process"/>
    <property type="evidence" value="ECO:0007669"/>
    <property type="project" value="TreeGrafter"/>
</dbReference>
<dbReference type="GO" id="GO:0019369">
    <property type="term" value="P:arachidonate metabolic process"/>
    <property type="evidence" value="ECO:0007669"/>
    <property type="project" value="TreeGrafter"/>
</dbReference>
<evidence type="ECO:0000256" key="12">
    <source>
        <dbReference type="ARBA" id="ARBA00023136"/>
    </source>
</evidence>
<feature type="domain" description="Fungal lipase-type" evidence="16">
    <location>
        <begin position="374"/>
        <end position="505"/>
    </location>
</feature>
<feature type="transmembrane region" description="Helical" evidence="15">
    <location>
        <begin position="142"/>
        <end position="160"/>
    </location>
</feature>
<evidence type="ECO:0000256" key="9">
    <source>
        <dbReference type="ARBA" id="ARBA00022963"/>
    </source>
</evidence>
<evidence type="ECO:0000256" key="13">
    <source>
        <dbReference type="ARBA" id="ARBA00024531"/>
    </source>
</evidence>
<accession>A0A2J7RRA8</accession>
<dbReference type="AlphaFoldDB" id="A0A2J7RRA8"/>
<evidence type="ECO:0000256" key="8">
    <source>
        <dbReference type="ARBA" id="ARBA00022837"/>
    </source>
</evidence>
<dbReference type="GO" id="GO:0022008">
    <property type="term" value="P:neurogenesis"/>
    <property type="evidence" value="ECO:0007669"/>
    <property type="project" value="TreeGrafter"/>
</dbReference>
<keyword evidence="3" id="KW-1003">Cell membrane</keyword>
<dbReference type="GO" id="GO:0005886">
    <property type="term" value="C:plasma membrane"/>
    <property type="evidence" value="ECO:0007669"/>
    <property type="project" value="UniProtKB-SubCell"/>
</dbReference>
<sequence length="675" mass="76931">MPSLTLFGRKWLVASDDLVFPGIFEFVFRFIWVVLLSLACARYFPYTWQCPEGGVFVRVYMIGVLTILVCNMVLLVPLVNRSAQGAILDTAARRLVAPLLTVKILLLLPEVGWNIMGTMWLFGETVQCSSEHFTTTVTEGLVLFNWVLLALTLFGLAVVFDPLGSTRFSEQESTLETLRHRKLTRLWMRRLQWTFCWMRRDKHGNDAFYHMANFFSSLFRGTDTVPSDYMAGFILMRVRQKRETRERRRLQLLDKEPQNVHDVQKVMADAPDWMSLELAHHFLKLAMAAYTWPFVMYRYPFSGLAKLTANMTCCSCIRSKSTLVREDNCCLCNLAGVRYLSMIAEEDILFASFRNRIFEMPYYVVADHKTGSIVLVVRGSISMRDVFTDLNAGAEKFEAEGLPPNSMAHRGMSIGAHYIKTDLEDLGILTKAFLLYPHYKLAITGHSLGAAVAVLVGCLIRPKYPDLRVYALCSPAAVLSREAARYTEDFTFCVGVGDDFVMRLSIDSAEDLRTNLHHVLEASRLPKYRIMLNGFGYAMFGVPTRDLETTWKSECTTPPAPGHLPLLFKPLEPTSWSEVSVLEKDVPARRFSRTRLFSPGRILHITYRKKTGADKKSGVGGSKFAVRWAVAEDFMQLAVMPRMILDHLPENVEKVLDTILKEQRELEHHRQHHSS</sequence>
<keyword evidence="5 15" id="KW-0812">Transmembrane</keyword>
<evidence type="ECO:0000313" key="18">
    <source>
        <dbReference type="Proteomes" id="UP000235965"/>
    </source>
</evidence>
<dbReference type="Proteomes" id="UP000235965">
    <property type="component" value="Unassembled WGS sequence"/>
</dbReference>
<keyword evidence="11" id="KW-0443">Lipid metabolism</keyword>
<gene>
    <name evidence="17" type="ORF">B7P43_G13925</name>
</gene>
<comment type="subcellular location">
    <subcellularLocation>
        <location evidence="2">Cell membrane</location>
        <topology evidence="2">Multi-pass membrane protein</topology>
    </subcellularLocation>
</comment>
<evidence type="ECO:0000256" key="4">
    <source>
        <dbReference type="ARBA" id="ARBA00022553"/>
    </source>
</evidence>
<dbReference type="CDD" id="cd00519">
    <property type="entry name" value="Lipase_3"/>
    <property type="match status" value="1"/>
</dbReference>
<dbReference type="SUPFAM" id="SSF53474">
    <property type="entry name" value="alpha/beta-Hydrolases"/>
    <property type="match status" value="1"/>
</dbReference>
<comment type="caution">
    <text evidence="17">The sequence shown here is derived from an EMBL/GenBank/DDBJ whole genome shotgun (WGS) entry which is preliminary data.</text>
</comment>
<keyword evidence="7" id="KW-0378">Hydrolase</keyword>
<dbReference type="InterPro" id="IPR052214">
    <property type="entry name" value="DAG_Lipase-Related"/>
</dbReference>
<organism evidence="17 18">
    <name type="scientific">Cryptotermes secundus</name>
    <dbReference type="NCBI Taxonomy" id="105785"/>
    <lineage>
        <taxon>Eukaryota</taxon>
        <taxon>Metazoa</taxon>
        <taxon>Ecdysozoa</taxon>
        <taxon>Arthropoda</taxon>
        <taxon>Hexapoda</taxon>
        <taxon>Insecta</taxon>
        <taxon>Pterygota</taxon>
        <taxon>Neoptera</taxon>
        <taxon>Polyneoptera</taxon>
        <taxon>Dictyoptera</taxon>
        <taxon>Blattodea</taxon>
        <taxon>Blattoidea</taxon>
        <taxon>Termitoidae</taxon>
        <taxon>Kalotermitidae</taxon>
        <taxon>Cryptotermitinae</taxon>
        <taxon>Cryptotermes</taxon>
    </lineage>
</organism>
<evidence type="ECO:0000256" key="11">
    <source>
        <dbReference type="ARBA" id="ARBA00023098"/>
    </source>
</evidence>
<keyword evidence="6" id="KW-0479">Metal-binding</keyword>
<dbReference type="GO" id="GO:0046872">
    <property type="term" value="F:metal ion binding"/>
    <property type="evidence" value="ECO:0007669"/>
    <property type="project" value="UniProtKB-KW"/>
</dbReference>
<dbReference type="PANTHER" id="PTHR45792:SF2">
    <property type="entry name" value="DIACYLGLYCEROL LIPASE-BETA"/>
    <property type="match status" value="1"/>
</dbReference>
<evidence type="ECO:0000256" key="14">
    <source>
        <dbReference type="ARBA" id="ARBA00026104"/>
    </source>
</evidence>
<reference evidence="17 18" key="1">
    <citation type="submission" date="2017-12" db="EMBL/GenBank/DDBJ databases">
        <title>Hemimetabolous genomes reveal molecular basis of termite eusociality.</title>
        <authorList>
            <person name="Harrison M.C."/>
            <person name="Jongepier E."/>
            <person name="Robertson H.M."/>
            <person name="Arning N."/>
            <person name="Bitard-Feildel T."/>
            <person name="Chao H."/>
            <person name="Childers C.P."/>
            <person name="Dinh H."/>
            <person name="Doddapaneni H."/>
            <person name="Dugan S."/>
            <person name="Gowin J."/>
            <person name="Greiner C."/>
            <person name="Han Y."/>
            <person name="Hu H."/>
            <person name="Hughes D.S.T."/>
            <person name="Huylmans A.-K."/>
            <person name="Kemena C."/>
            <person name="Kremer L.P.M."/>
            <person name="Lee S.L."/>
            <person name="Lopez-Ezquerra A."/>
            <person name="Mallet L."/>
            <person name="Monroy-Kuhn J.M."/>
            <person name="Moser A."/>
            <person name="Murali S.C."/>
            <person name="Muzny D.M."/>
            <person name="Otani S."/>
            <person name="Piulachs M.-D."/>
            <person name="Poelchau M."/>
            <person name="Qu J."/>
            <person name="Schaub F."/>
            <person name="Wada-Katsumata A."/>
            <person name="Worley K.C."/>
            <person name="Xie Q."/>
            <person name="Ylla G."/>
            <person name="Poulsen M."/>
            <person name="Gibbs R.A."/>
            <person name="Schal C."/>
            <person name="Richards S."/>
            <person name="Belles X."/>
            <person name="Korb J."/>
            <person name="Bornberg-Bauer E."/>
        </authorList>
    </citation>
    <scope>NUCLEOTIDE SEQUENCE [LARGE SCALE GENOMIC DNA]</scope>
    <source>
        <tissue evidence="17">Whole body</tissue>
    </source>
</reference>
<evidence type="ECO:0000256" key="6">
    <source>
        <dbReference type="ARBA" id="ARBA00022723"/>
    </source>
</evidence>
<feature type="transmembrane region" description="Helical" evidence="15">
    <location>
        <begin position="56"/>
        <end position="79"/>
    </location>
</feature>
<keyword evidence="8" id="KW-0106">Calcium</keyword>
<comment type="cofactor">
    <cofactor evidence="1">
        <name>Ca(2+)</name>
        <dbReference type="ChEBI" id="CHEBI:29108"/>
    </cofactor>
</comment>
<dbReference type="OrthoDB" id="438440at2759"/>
<keyword evidence="10 15" id="KW-1133">Transmembrane helix</keyword>
<evidence type="ECO:0000256" key="3">
    <source>
        <dbReference type="ARBA" id="ARBA00022475"/>
    </source>
</evidence>
<evidence type="ECO:0000256" key="2">
    <source>
        <dbReference type="ARBA" id="ARBA00004651"/>
    </source>
</evidence>
<evidence type="ECO:0000313" key="17">
    <source>
        <dbReference type="EMBL" id="PNF43369.1"/>
    </source>
</evidence>
<evidence type="ECO:0000259" key="16">
    <source>
        <dbReference type="Pfam" id="PF01764"/>
    </source>
</evidence>
<dbReference type="Gene3D" id="3.40.50.1820">
    <property type="entry name" value="alpha/beta hydrolase"/>
    <property type="match status" value="1"/>
</dbReference>
<dbReference type="FunCoup" id="A0A2J7RRA8">
    <property type="interactions" value="400"/>
</dbReference>
<comment type="catalytic activity">
    <reaction evidence="13">
        <text>a 1,2-diacyl-sn-glycerol + H2O = a 2-acylglycerol + a fatty acid + H(+)</text>
        <dbReference type="Rhea" id="RHEA:33275"/>
        <dbReference type="ChEBI" id="CHEBI:15377"/>
        <dbReference type="ChEBI" id="CHEBI:15378"/>
        <dbReference type="ChEBI" id="CHEBI:17389"/>
        <dbReference type="ChEBI" id="CHEBI:17815"/>
        <dbReference type="ChEBI" id="CHEBI:28868"/>
        <dbReference type="EC" id="3.1.1.116"/>
    </reaction>
    <physiologicalReaction direction="left-to-right" evidence="13">
        <dbReference type="Rhea" id="RHEA:33276"/>
    </physiologicalReaction>
</comment>
<evidence type="ECO:0000256" key="15">
    <source>
        <dbReference type="SAM" id="Phobius"/>
    </source>
</evidence>
<evidence type="ECO:0000256" key="7">
    <source>
        <dbReference type="ARBA" id="ARBA00022801"/>
    </source>
</evidence>
<dbReference type="Pfam" id="PF01764">
    <property type="entry name" value="Lipase_3"/>
    <property type="match status" value="1"/>
</dbReference>
<evidence type="ECO:0000256" key="5">
    <source>
        <dbReference type="ARBA" id="ARBA00022692"/>
    </source>
</evidence>
<feature type="transmembrane region" description="Helical" evidence="15">
    <location>
        <begin position="26"/>
        <end position="44"/>
    </location>
</feature>
<name>A0A2J7RRA8_9NEOP</name>
<protein>
    <recommendedName>
        <fullName evidence="14">sn-1-specific diacylglycerol lipase</fullName>
        <ecNumber evidence="14">3.1.1.116</ecNumber>
    </recommendedName>
</protein>
<keyword evidence="12 15" id="KW-0472">Membrane</keyword>
<feature type="transmembrane region" description="Helical" evidence="15">
    <location>
        <begin position="100"/>
        <end position="122"/>
    </location>
</feature>
<dbReference type="EMBL" id="NEVH01000610">
    <property type="protein sequence ID" value="PNF43369.1"/>
    <property type="molecule type" value="Genomic_DNA"/>
</dbReference>